<feature type="transmembrane region" description="Helical" evidence="7">
    <location>
        <begin position="365"/>
        <end position="386"/>
    </location>
</feature>
<dbReference type="PROSITE" id="PS50850">
    <property type="entry name" value="MFS"/>
    <property type="match status" value="1"/>
</dbReference>
<keyword evidence="4 7" id="KW-1133">Transmembrane helix</keyword>
<evidence type="ECO:0000259" key="8">
    <source>
        <dbReference type="PROSITE" id="PS50850"/>
    </source>
</evidence>
<reference evidence="9" key="1">
    <citation type="submission" date="2021-05" db="EMBL/GenBank/DDBJ databases">
        <title>Genome of Sphingobium sp. strain.</title>
        <authorList>
            <person name="Fan R."/>
        </authorList>
    </citation>
    <scope>NUCLEOTIDE SEQUENCE</scope>
    <source>
        <strain evidence="9">H33</strain>
    </source>
</reference>
<feature type="transmembrane region" description="Helical" evidence="7">
    <location>
        <begin position="164"/>
        <end position="186"/>
    </location>
</feature>
<dbReference type="GO" id="GO:0022857">
    <property type="term" value="F:transmembrane transporter activity"/>
    <property type="evidence" value="ECO:0007669"/>
    <property type="project" value="InterPro"/>
</dbReference>
<feature type="transmembrane region" description="Helical" evidence="7">
    <location>
        <begin position="129"/>
        <end position="152"/>
    </location>
</feature>
<dbReference type="Gene3D" id="1.20.1250.20">
    <property type="entry name" value="MFS general substrate transporter like domains"/>
    <property type="match status" value="2"/>
</dbReference>
<comment type="subcellular location">
    <subcellularLocation>
        <location evidence="1">Cell membrane</location>
        <topology evidence="1">Multi-pass membrane protein</topology>
    </subcellularLocation>
</comment>
<sequence length="423" mass="43796">MKRPTSPDDSRLTSPYHPAMERQSASRGYEIAVLIILSLVNGVVALDRLAVNFLSPFIVADLGLSNTQLGLLSSALSGAISVSGLLIAAVADRSGRQKAVLVWMLVAFSLMSGGAGIAAGFAALFVARLLLGVTEGPLVPIAQAIMGAVSAPRRRGFNMGTMQIGGAFLIGAMAGPVVIVQVAEMIGWRHTFFGTMLPGLVIAALVALFVRQPRPPVPVAAVEGAITQLPSIRELLRSRNLLLSMAIAALFTAWLTVQNVFLPRYLTETIGHSPQTMSWLLSLAGFGGLIGGIAIPALSDRFGRRRLTIVTGFASVLVPLALLIVPGSVGLLGISLVIGSLVVGCAPLVCAIIPSESVAPGRVATAVALSMCAAELVGGVLSPPLAGWAADSFGLRSVFWLDIALALACGALALALTETRKRS</sequence>
<dbReference type="InterPro" id="IPR011701">
    <property type="entry name" value="MFS"/>
</dbReference>
<dbReference type="EMBL" id="JAHGAW010000003">
    <property type="protein sequence ID" value="MBT2186203.1"/>
    <property type="molecule type" value="Genomic_DNA"/>
</dbReference>
<feature type="transmembrane region" description="Helical" evidence="7">
    <location>
        <begin position="240"/>
        <end position="257"/>
    </location>
</feature>
<keyword evidence="3 7" id="KW-0812">Transmembrane</keyword>
<keyword evidence="5 7" id="KW-0472">Membrane</keyword>
<feature type="transmembrane region" description="Helical" evidence="7">
    <location>
        <begin position="307"/>
        <end position="325"/>
    </location>
</feature>
<dbReference type="RefSeq" id="WP_214621966.1">
    <property type="nucleotide sequence ID" value="NZ_JAHGAW010000003.1"/>
</dbReference>
<feature type="transmembrane region" description="Helical" evidence="7">
    <location>
        <begin position="71"/>
        <end position="91"/>
    </location>
</feature>
<dbReference type="PANTHER" id="PTHR43124">
    <property type="entry name" value="PURINE EFFLUX PUMP PBUE"/>
    <property type="match status" value="1"/>
</dbReference>
<gene>
    <name evidence="9" type="ORF">KK488_04510</name>
</gene>
<dbReference type="SUPFAM" id="SSF103473">
    <property type="entry name" value="MFS general substrate transporter"/>
    <property type="match status" value="1"/>
</dbReference>
<feature type="domain" description="Major facilitator superfamily (MFS) profile" evidence="8">
    <location>
        <begin position="33"/>
        <end position="421"/>
    </location>
</feature>
<evidence type="ECO:0000313" key="10">
    <source>
        <dbReference type="Proteomes" id="UP001138757"/>
    </source>
</evidence>
<feature type="compositionally biased region" description="Basic and acidic residues" evidence="6">
    <location>
        <begin position="1"/>
        <end position="11"/>
    </location>
</feature>
<evidence type="ECO:0000256" key="6">
    <source>
        <dbReference type="SAM" id="MobiDB-lite"/>
    </source>
</evidence>
<dbReference type="Proteomes" id="UP001138757">
    <property type="component" value="Unassembled WGS sequence"/>
</dbReference>
<accession>A0A9X1DA62</accession>
<feature type="transmembrane region" description="Helical" evidence="7">
    <location>
        <begin position="398"/>
        <end position="417"/>
    </location>
</feature>
<evidence type="ECO:0000256" key="3">
    <source>
        <dbReference type="ARBA" id="ARBA00022692"/>
    </source>
</evidence>
<feature type="transmembrane region" description="Helical" evidence="7">
    <location>
        <begin position="277"/>
        <end position="295"/>
    </location>
</feature>
<dbReference type="InterPro" id="IPR020846">
    <property type="entry name" value="MFS_dom"/>
</dbReference>
<proteinExistence type="predicted"/>
<dbReference type="Pfam" id="PF07690">
    <property type="entry name" value="MFS_1"/>
    <property type="match status" value="2"/>
</dbReference>
<comment type="caution">
    <text evidence="9">The sequence shown here is derived from an EMBL/GenBank/DDBJ whole genome shotgun (WGS) entry which is preliminary data.</text>
</comment>
<dbReference type="InterPro" id="IPR036259">
    <property type="entry name" value="MFS_trans_sf"/>
</dbReference>
<organism evidence="9 10">
    <name type="scientific">Sphingobium nicotianae</name>
    <dbReference type="NCBI Taxonomy" id="2782607"/>
    <lineage>
        <taxon>Bacteria</taxon>
        <taxon>Pseudomonadati</taxon>
        <taxon>Pseudomonadota</taxon>
        <taxon>Alphaproteobacteria</taxon>
        <taxon>Sphingomonadales</taxon>
        <taxon>Sphingomonadaceae</taxon>
        <taxon>Sphingobium</taxon>
    </lineage>
</organism>
<feature type="transmembrane region" description="Helical" evidence="7">
    <location>
        <begin position="331"/>
        <end position="353"/>
    </location>
</feature>
<feature type="region of interest" description="Disordered" evidence="6">
    <location>
        <begin position="1"/>
        <end position="21"/>
    </location>
</feature>
<dbReference type="GO" id="GO:0005886">
    <property type="term" value="C:plasma membrane"/>
    <property type="evidence" value="ECO:0007669"/>
    <property type="project" value="UniProtKB-SubCell"/>
</dbReference>
<evidence type="ECO:0000256" key="4">
    <source>
        <dbReference type="ARBA" id="ARBA00022989"/>
    </source>
</evidence>
<evidence type="ECO:0000313" key="9">
    <source>
        <dbReference type="EMBL" id="MBT2186203.1"/>
    </source>
</evidence>
<protein>
    <submittedName>
        <fullName evidence="9">MFS transporter</fullName>
    </submittedName>
</protein>
<feature type="transmembrane region" description="Helical" evidence="7">
    <location>
        <begin position="31"/>
        <end position="51"/>
    </location>
</feature>
<feature type="transmembrane region" description="Helical" evidence="7">
    <location>
        <begin position="192"/>
        <end position="210"/>
    </location>
</feature>
<keyword evidence="10" id="KW-1185">Reference proteome</keyword>
<keyword evidence="2" id="KW-1003">Cell membrane</keyword>
<dbReference type="AlphaFoldDB" id="A0A9X1DA62"/>
<evidence type="ECO:0000256" key="1">
    <source>
        <dbReference type="ARBA" id="ARBA00004651"/>
    </source>
</evidence>
<name>A0A9X1DA62_9SPHN</name>
<dbReference type="InterPro" id="IPR050189">
    <property type="entry name" value="MFS_Efflux_Transporters"/>
</dbReference>
<evidence type="ECO:0000256" key="5">
    <source>
        <dbReference type="ARBA" id="ARBA00023136"/>
    </source>
</evidence>
<evidence type="ECO:0000256" key="7">
    <source>
        <dbReference type="SAM" id="Phobius"/>
    </source>
</evidence>
<evidence type="ECO:0000256" key="2">
    <source>
        <dbReference type="ARBA" id="ARBA00022475"/>
    </source>
</evidence>
<feature type="transmembrane region" description="Helical" evidence="7">
    <location>
        <begin position="100"/>
        <end position="123"/>
    </location>
</feature>
<dbReference type="PANTHER" id="PTHR43124:SF3">
    <property type="entry name" value="CHLORAMPHENICOL EFFLUX PUMP RV0191"/>
    <property type="match status" value="1"/>
</dbReference>